<dbReference type="EC" id="2.1.1.80" evidence="3"/>
<proteinExistence type="predicted"/>
<keyword evidence="3" id="KW-0489">Methyltransferase</keyword>
<dbReference type="InterPro" id="IPR000780">
    <property type="entry name" value="CheR_MeTrfase"/>
</dbReference>
<feature type="compositionally biased region" description="Basic and acidic residues" evidence="1">
    <location>
        <begin position="96"/>
        <end position="105"/>
    </location>
</feature>
<dbReference type="InterPro" id="IPR022642">
    <property type="entry name" value="CheR_C"/>
</dbReference>
<feature type="domain" description="CheR-type methyltransferase" evidence="2">
    <location>
        <begin position="1"/>
        <end position="49"/>
    </location>
</feature>
<dbReference type="PROSITE" id="PS50123">
    <property type="entry name" value="CHER"/>
    <property type="match status" value="1"/>
</dbReference>
<keyword evidence="3" id="KW-0808">Transferase</keyword>
<dbReference type="GO" id="GO:0008983">
    <property type="term" value="F:protein-glutamate O-methyltransferase activity"/>
    <property type="evidence" value="ECO:0007669"/>
    <property type="project" value="UniProtKB-EC"/>
</dbReference>
<organism evidence="3">
    <name type="scientific">uncultured bacterium contig00019</name>
    <dbReference type="NCBI Taxonomy" id="1181510"/>
    <lineage>
        <taxon>Bacteria</taxon>
        <taxon>environmental samples</taxon>
    </lineage>
</organism>
<feature type="region of interest" description="Disordered" evidence="1">
    <location>
        <begin position="77"/>
        <end position="105"/>
    </location>
</feature>
<sequence length="283" mass="32408">MSGLEKKYDIIFFRNSIIYFSYRNRLFIFNSLAQSLHPDGLLFLGVSETSSLDHPLLANRYLSNAFYFQKTGIADSAPHPGLKQNETNSGGIKHKNQTEKQKLQDSSKAAKQAAFPVNCSEIAALLKNDEGKTNAENVIQKFNSKDAVSIPGSGLCAAVIYCLHTHEMDCADKILTFLEERSSCACIKFLRGEYYLLRGNNEEAGKHYHEAAIREKHFWPAFYRIASLASEGNMTRYEYKIKKAIESIELFQNREREERLYYECFMDGFSPDYFLRILVKKLV</sequence>
<dbReference type="GO" id="GO:0032259">
    <property type="term" value="P:methylation"/>
    <property type="evidence" value="ECO:0007669"/>
    <property type="project" value="UniProtKB-KW"/>
</dbReference>
<dbReference type="AlphaFoldDB" id="A0A806K047"/>
<protein>
    <submittedName>
        <fullName evidence="3">Protein-glutamate O-methyltransferase</fullName>
        <ecNumber evidence="3">2.1.1.80</ecNumber>
    </submittedName>
</protein>
<dbReference type="SUPFAM" id="SSF53335">
    <property type="entry name" value="S-adenosyl-L-methionine-dependent methyltransferases"/>
    <property type="match status" value="1"/>
</dbReference>
<evidence type="ECO:0000259" key="2">
    <source>
        <dbReference type="PROSITE" id="PS50123"/>
    </source>
</evidence>
<dbReference type="InterPro" id="IPR029063">
    <property type="entry name" value="SAM-dependent_MTases_sf"/>
</dbReference>
<dbReference type="EMBL" id="JQ844216">
    <property type="protein sequence ID" value="AGS52938.1"/>
    <property type="molecule type" value="Genomic_DNA"/>
</dbReference>
<dbReference type="Pfam" id="PF01739">
    <property type="entry name" value="CheR"/>
    <property type="match status" value="1"/>
</dbReference>
<evidence type="ECO:0000313" key="3">
    <source>
        <dbReference type="EMBL" id="AGS52938.1"/>
    </source>
</evidence>
<name>A0A806K047_9BACT</name>
<reference evidence="3" key="1">
    <citation type="submission" date="2012-03" db="EMBL/GenBank/DDBJ databases">
        <title>Functional metagenomics reveals considerable lignocellulase gene clusters in the gut microbiome of a wood-feeding higher termite.</title>
        <authorList>
            <person name="Liu N."/>
        </authorList>
    </citation>
    <scope>NUCLEOTIDE SEQUENCE</scope>
</reference>
<dbReference type="PRINTS" id="PR00996">
    <property type="entry name" value="CHERMTFRASE"/>
</dbReference>
<evidence type="ECO:0000256" key="1">
    <source>
        <dbReference type="SAM" id="MobiDB-lite"/>
    </source>
</evidence>
<dbReference type="Gene3D" id="3.40.50.150">
    <property type="entry name" value="Vaccinia Virus protein VP39"/>
    <property type="match status" value="1"/>
</dbReference>
<accession>A0A806K047</accession>